<sequence length="508" mass="59886">MTNDDESSKILMLMAHRGFIWGPSPEIYNPVKGSYEFGPLGKLMKNNLENYIRKLFRKHNFWEVQCPLISPEIVWKASGHVERFFDYIIQCENKDCNNLFRVDTMLEQMGYDLTEINLNELQEFIEKEKIKCPDCEGNLGEVAKQNLMITSKLGFPSSEYILRPETATTTYLTFPRLYNFNRTNLPIFVFQMGYAFRNEISPRKMLLRTREFEQCEGQIFIRPDQELNFEPYEERKNYKIKMWSAKAQEQNDKKSVKITLEKAIEQKIIQKPAYAWLLYLAYDLVKGLNIPEKNIRLRQHKDDEKAHYAHDAWDIEIKSKIYGWTEVCGVHDRGDYDLTRHQKYSKKKQLFVPGVKKGEKIIPHVLEIAFGVGRLFFFALEQAFKFEKERNLLDLHIQITPVPFAVFPLMKKPAELQQISRKIYEDLIENDISAIYDIAGSIGKRYRRTEEIGVRYAFTIDHQSIEDKTVTIRNIEDMSQKRVKIDELIQLATNLLHNKTTFEDIPEI</sequence>
<dbReference type="AlphaFoldDB" id="A0A5B9DBN5"/>
<dbReference type="GO" id="GO:0004820">
    <property type="term" value="F:glycine-tRNA ligase activity"/>
    <property type="evidence" value="ECO:0007669"/>
    <property type="project" value="UniProtKB-EC"/>
</dbReference>
<dbReference type="InterPro" id="IPR045864">
    <property type="entry name" value="aa-tRNA-synth_II/BPL/LPL"/>
</dbReference>
<reference evidence="8 9" key="1">
    <citation type="journal article" date="2020" name="Nature">
        <title>Isolation of an archaeon at the prokaryote-eukaryote interface.</title>
        <authorList>
            <person name="Imachi H."/>
            <person name="Nobu M.K."/>
            <person name="Nakahara N."/>
            <person name="Morono Y."/>
            <person name="Ogawara M."/>
            <person name="Takaki Y."/>
            <person name="Takano Y."/>
            <person name="Uematsu K."/>
            <person name="Ikuta T."/>
            <person name="Ito M."/>
            <person name="Matsui Y."/>
            <person name="Miyazaki M."/>
            <person name="Murata K."/>
            <person name="Saito Y."/>
            <person name="Sakai S."/>
            <person name="Song C."/>
            <person name="Tasumi E."/>
            <person name="Yamanaka Y."/>
            <person name="Yamaguchi T."/>
            <person name="Kamagata Y."/>
            <person name="Tamaki H."/>
            <person name="Takai K."/>
        </authorList>
    </citation>
    <scope>NUCLEOTIDE SEQUENCE [LARGE SCALE GENOMIC DNA]</scope>
    <source>
        <strain evidence="8 9">MK-D1</strain>
    </source>
</reference>
<keyword evidence="3" id="KW-0547">Nucleotide-binding</keyword>
<dbReference type="PANTHER" id="PTHR10745:SF0">
    <property type="entry name" value="GLYCINE--TRNA LIGASE"/>
    <property type="match status" value="1"/>
</dbReference>
<dbReference type="PRINTS" id="PR01043">
    <property type="entry name" value="TRNASYNTHGLY"/>
</dbReference>
<feature type="domain" description="Aminoacyl-transfer RNA synthetases class-II family profile" evidence="7">
    <location>
        <begin position="33"/>
        <end position="401"/>
    </location>
</feature>
<evidence type="ECO:0000256" key="5">
    <source>
        <dbReference type="ARBA" id="ARBA00023146"/>
    </source>
</evidence>
<accession>A0A5B9DBN5</accession>
<dbReference type="GO" id="GO:0005524">
    <property type="term" value="F:ATP binding"/>
    <property type="evidence" value="ECO:0007669"/>
    <property type="project" value="UniProtKB-KW"/>
</dbReference>
<dbReference type="Pfam" id="PF03129">
    <property type="entry name" value="HGTP_anticodon"/>
    <property type="match status" value="1"/>
</dbReference>
<dbReference type="InterPro" id="IPR036621">
    <property type="entry name" value="Anticodon-bd_dom_sf"/>
</dbReference>
<dbReference type="EMBL" id="CP042905">
    <property type="protein sequence ID" value="QEE16160.1"/>
    <property type="molecule type" value="Genomic_DNA"/>
</dbReference>
<evidence type="ECO:0000256" key="3">
    <source>
        <dbReference type="ARBA" id="ARBA00022741"/>
    </source>
</evidence>
<evidence type="ECO:0000256" key="6">
    <source>
        <dbReference type="ARBA" id="ARBA00030057"/>
    </source>
</evidence>
<dbReference type="GeneID" id="41329979"/>
<keyword evidence="5" id="KW-0030">Aminoacyl-tRNA synthetase</keyword>
<evidence type="ECO:0000313" key="8">
    <source>
        <dbReference type="EMBL" id="QEE16160.1"/>
    </source>
</evidence>
<dbReference type="NCBIfam" id="NF003211">
    <property type="entry name" value="PRK04173.1"/>
    <property type="match status" value="1"/>
</dbReference>
<dbReference type="InterPro" id="IPR006195">
    <property type="entry name" value="aa-tRNA-synth_II"/>
</dbReference>
<name>A0A5B9DBN5_9ARCH</name>
<proteinExistence type="predicted"/>
<keyword evidence="9" id="KW-1185">Reference proteome</keyword>
<protein>
    <recommendedName>
        <fullName evidence="1">glycine--tRNA ligase</fullName>
        <ecNumber evidence="1">6.1.1.14</ecNumber>
    </recommendedName>
    <alternativeName>
        <fullName evidence="6">Diadenosine tetraphosphate synthetase</fullName>
    </alternativeName>
</protein>
<dbReference type="InterPro" id="IPR004154">
    <property type="entry name" value="Anticodon-bd"/>
</dbReference>
<dbReference type="Gene3D" id="3.30.930.10">
    <property type="entry name" value="Bira Bifunctional Protein, Domain 2"/>
    <property type="match status" value="1"/>
</dbReference>
<evidence type="ECO:0000259" key="7">
    <source>
        <dbReference type="PROSITE" id="PS50862"/>
    </source>
</evidence>
<dbReference type="EC" id="6.1.1.14" evidence="1"/>
<dbReference type="Gene3D" id="3.40.50.800">
    <property type="entry name" value="Anticodon-binding domain"/>
    <property type="match status" value="1"/>
</dbReference>
<keyword evidence="4" id="KW-0067">ATP-binding</keyword>
<dbReference type="SUPFAM" id="SSF55681">
    <property type="entry name" value="Class II aaRS and biotin synthetases"/>
    <property type="match status" value="1"/>
</dbReference>
<evidence type="ECO:0000256" key="4">
    <source>
        <dbReference type="ARBA" id="ARBA00022840"/>
    </source>
</evidence>
<dbReference type="RefSeq" id="WP_147663039.1">
    <property type="nucleotide sequence ID" value="NZ_CP042905.2"/>
</dbReference>
<evidence type="ECO:0000256" key="1">
    <source>
        <dbReference type="ARBA" id="ARBA00012829"/>
    </source>
</evidence>
<evidence type="ECO:0000256" key="2">
    <source>
        <dbReference type="ARBA" id="ARBA00022598"/>
    </source>
</evidence>
<dbReference type="SUPFAM" id="SSF52954">
    <property type="entry name" value="Class II aaRS ABD-related"/>
    <property type="match status" value="1"/>
</dbReference>
<dbReference type="PANTHER" id="PTHR10745">
    <property type="entry name" value="GLYCYL-TRNA SYNTHETASE/DNA POLYMERASE SUBUNIT GAMMA-2"/>
    <property type="match status" value="1"/>
</dbReference>
<keyword evidence="2 8" id="KW-0436">Ligase</keyword>
<dbReference type="KEGG" id="psyt:DSAG12_01989"/>
<dbReference type="GO" id="GO:0006426">
    <property type="term" value="P:glycyl-tRNA aminoacylation"/>
    <property type="evidence" value="ECO:0007669"/>
    <property type="project" value="InterPro"/>
</dbReference>
<dbReference type="NCBIfam" id="TIGR00389">
    <property type="entry name" value="glyS_dimeric"/>
    <property type="match status" value="1"/>
</dbReference>
<gene>
    <name evidence="8" type="primary">glyS</name>
    <name evidence="8" type="ORF">DSAG12_01989</name>
</gene>
<dbReference type="PROSITE" id="PS50862">
    <property type="entry name" value="AA_TRNA_LIGASE_II"/>
    <property type="match status" value="1"/>
</dbReference>
<organism evidence="8 9">
    <name type="scientific">Promethearchaeum syntrophicum</name>
    <dbReference type="NCBI Taxonomy" id="2594042"/>
    <lineage>
        <taxon>Archaea</taxon>
        <taxon>Promethearchaeati</taxon>
        <taxon>Promethearchaeota</taxon>
        <taxon>Promethearchaeia</taxon>
        <taxon>Promethearchaeales</taxon>
        <taxon>Promethearchaeaceae</taxon>
        <taxon>Promethearchaeum</taxon>
    </lineage>
</organism>
<dbReference type="Proteomes" id="UP000321408">
    <property type="component" value="Chromosome"/>
</dbReference>
<dbReference type="OrthoDB" id="6113at2157"/>
<dbReference type="GO" id="GO:0005737">
    <property type="term" value="C:cytoplasm"/>
    <property type="evidence" value="ECO:0007669"/>
    <property type="project" value="InterPro"/>
</dbReference>
<dbReference type="InterPro" id="IPR002315">
    <property type="entry name" value="tRNA-synt_gly"/>
</dbReference>
<dbReference type="InterPro" id="IPR027031">
    <property type="entry name" value="Gly-tRNA_synthase/POLG2"/>
</dbReference>
<dbReference type="Pfam" id="PF00587">
    <property type="entry name" value="tRNA-synt_2b"/>
    <property type="match status" value="1"/>
</dbReference>
<dbReference type="InterPro" id="IPR002314">
    <property type="entry name" value="aa-tRNA-synt_IIb"/>
</dbReference>
<evidence type="ECO:0000313" key="9">
    <source>
        <dbReference type="Proteomes" id="UP000321408"/>
    </source>
</evidence>
<reference evidence="8 9" key="2">
    <citation type="journal article" date="2024" name="Int. J. Syst. Evol. Microbiol.">
        <title>Promethearchaeum syntrophicum gen. nov., sp. nov., an anaerobic, obligately syntrophic archaeon, the first isolate of the lineage 'Asgard' archaea, and proposal of the new archaeal phylum Promethearchaeota phyl. nov. and kingdom Promethearchaeati regn. nov.</title>
        <authorList>
            <person name="Imachi H."/>
            <person name="Nobu M.K."/>
            <person name="Kato S."/>
            <person name="Takaki Y."/>
            <person name="Miyazaki M."/>
            <person name="Miyata M."/>
            <person name="Ogawara M."/>
            <person name="Saito Y."/>
            <person name="Sakai S."/>
            <person name="Tahara Y.O."/>
            <person name="Takano Y."/>
            <person name="Tasumi E."/>
            <person name="Uematsu K."/>
            <person name="Yoshimura T."/>
            <person name="Itoh T."/>
            <person name="Ohkuma M."/>
            <person name="Takai K."/>
        </authorList>
    </citation>
    <scope>NUCLEOTIDE SEQUENCE [LARGE SCALE GENOMIC DNA]</scope>
    <source>
        <strain evidence="8 9">MK-D1</strain>
    </source>
</reference>